<comment type="caution">
    <text evidence="5">The sequence shown here is derived from an EMBL/GenBank/DDBJ whole genome shotgun (WGS) entry which is preliminary data.</text>
</comment>
<dbReference type="InterPro" id="IPR017871">
    <property type="entry name" value="ABC_transporter-like_CS"/>
</dbReference>
<dbReference type="InterPro" id="IPR027417">
    <property type="entry name" value="P-loop_NTPase"/>
</dbReference>
<dbReference type="Proteomes" id="UP001223586">
    <property type="component" value="Unassembled WGS sequence"/>
</dbReference>
<keyword evidence="1" id="KW-0813">Transport</keyword>
<dbReference type="PROSITE" id="PS00211">
    <property type="entry name" value="ABC_TRANSPORTER_1"/>
    <property type="match status" value="1"/>
</dbReference>
<accession>A0ABT9WNX3</accession>
<evidence type="ECO:0000313" key="6">
    <source>
        <dbReference type="Proteomes" id="UP001223586"/>
    </source>
</evidence>
<organism evidence="5 6">
    <name type="scientific">Bacillus chungangensis</name>
    <dbReference type="NCBI Taxonomy" id="587633"/>
    <lineage>
        <taxon>Bacteria</taxon>
        <taxon>Bacillati</taxon>
        <taxon>Bacillota</taxon>
        <taxon>Bacilli</taxon>
        <taxon>Bacillales</taxon>
        <taxon>Bacillaceae</taxon>
        <taxon>Bacillus</taxon>
    </lineage>
</organism>
<keyword evidence="2" id="KW-0547">Nucleotide-binding</keyword>
<dbReference type="Pfam" id="PF00005">
    <property type="entry name" value="ABC_tran"/>
    <property type="match status" value="1"/>
</dbReference>
<proteinExistence type="predicted"/>
<dbReference type="SMART" id="SM00382">
    <property type="entry name" value="AAA"/>
    <property type="match status" value="1"/>
</dbReference>
<dbReference type="CDD" id="cd03257">
    <property type="entry name" value="ABC_NikE_OppD_transporters"/>
    <property type="match status" value="1"/>
</dbReference>
<dbReference type="PANTHER" id="PTHR43776:SF8">
    <property type="entry name" value="ABC TRANSPORTER, ATP-BINDING PROTEIN"/>
    <property type="match status" value="1"/>
</dbReference>
<name>A0ABT9WNX3_9BACI</name>
<evidence type="ECO:0000256" key="1">
    <source>
        <dbReference type="ARBA" id="ARBA00022448"/>
    </source>
</evidence>
<evidence type="ECO:0000313" key="5">
    <source>
        <dbReference type="EMBL" id="MDQ0174886.1"/>
    </source>
</evidence>
<evidence type="ECO:0000259" key="4">
    <source>
        <dbReference type="PROSITE" id="PS50893"/>
    </source>
</evidence>
<dbReference type="RefSeq" id="WP_307226732.1">
    <property type="nucleotide sequence ID" value="NZ_JAUSTT010000003.1"/>
</dbReference>
<keyword evidence="6" id="KW-1185">Reference proteome</keyword>
<feature type="domain" description="ABC transporter" evidence="4">
    <location>
        <begin position="3"/>
        <end position="253"/>
    </location>
</feature>
<dbReference type="InterPro" id="IPR003593">
    <property type="entry name" value="AAA+_ATPase"/>
</dbReference>
<evidence type="ECO:0000256" key="2">
    <source>
        <dbReference type="ARBA" id="ARBA00022741"/>
    </source>
</evidence>
<sequence>MLMEVHDLKKYYRKNLLFFRKDKALVKAIDGVHFFIKENEIVGLVGESGCGKSTLSRLLVKLEKATAGSITFQGENILQLRKEEWKRCRKECQIIFQDSLSALNPSMRIRDILSEPLNNHYRLTKEEKRSRITEMTASLKLNRKVLDKFPKSLSGGELQRVNICRALLLEPKLLICDEIVSSLDVSIEASILALLKRLNRELNMAILFISHDIRAVSYLCDRVLVMKKGKIVEVIDNKNPLYKVNHPYTKKLFSSLPINHPSKRE</sequence>
<dbReference type="Gene3D" id="3.40.50.300">
    <property type="entry name" value="P-loop containing nucleotide triphosphate hydrolases"/>
    <property type="match status" value="1"/>
</dbReference>
<gene>
    <name evidence="5" type="ORF">J2S08_000720</name>
</gene>
<dbReference type="SUPFAM" id="SSF52540">
    <property type="entry name" value="P-loop containing nucleoside triphosphate hydrolases"/>
    <property type="match status" value="1"/>
</dbReference>
<evidence type="ECO:0000256" key="3">
    <source>
        <dbReference type="ARBA" id="ARBA00022840"/>
    </source>
</evidence>
<protein>
    <submittedName>
        <fullName evidence="5">ABC-type oligopeptide transport system ATPase subunit</fullName>
    </submittedName>
</protein>
<reference evidence="5 6" key="1">
    <citation type="submission" date="2023-07" db="EMBL/GenBank/DDBJ databases">
        <title>Genomic Encyclopedia of Type Strains, Phase IV (KMG-IV): sequencing the most valuable type-strain genomes for metagenomic binning, comparative biology and taxonomic classification.</title>
        <authorList>
            <person name="Goeker M."/>
        </authorList>
    </citation>
    <scope>NUCLEOTIDE SEQUENCE [LARGE SCALE GENOMIC DNA]</scope>
    <source>
        <strain evidence="5 6">DSM 23837</strain>
    </source>
</reference>
<dbReference type="EMBL" id="JAUSTT010000003">
    <property type="protein sequence ID" value="MDQ0174886.1"/>
    <property type="molecule type" value="Genomic_DNA"/>
</dbReference>
<dbReference type="PANTHER" id="PTHR43776">
    <property type="entry name" value="TRANSPORT ATP-BINDING PROTEIN"/>
    <property type="match status" value="1"/>
</dbReference>
<dbReference type="InterPro" id="IPR050319">
    <property type="entry name" value="ABC_transp_ATP-bind"/>
</dbReference>
<keyword evidence="3" id="KW-0067">ATP-binding</keyword>
<dbReference type="InterPro" id="IPR003439">
    <property type="entry name" value="ABC_transporter-like_ATP-bd"/>
</dbReference>
<dbReference type="PROSITE" id="PS50893">
    <property type="entry name" value="ABC_TRANSPORTER_2"/>
    <property type="match status" value="1"/>
</dbReference>